<accession>A0A1Y0IQ02</accession>
<organism evidence="2 3">
    <name type="scientific">Tumebacillus avium</name>
    <dbReference type="NCBI Taxonomy" id="1903704"/>
    <lineage>
        <taxon>Bacteria</taxon>
        <taxon>Bacillati</taxon>
        <taxon>Bacillota</taxon>
        <taxon>Bacilli</taxon>
        <taxon>Bacillales</taxon>
        <taxon>Alicyclobacillaceae</taxon>
        <taxon>Tumebacillus</taxon>
    </lineage>
</organism>
<dbReference type="SUPFAM" id="SSF55729">
    <property type="entry name" value="Acyl-CoA N-acyltransferases (Nat)"/>
    <property type="match status" value="1"/>
</dbReference>
<evidence type="ECO:0000313" key="2">
    <source>
        <dbReference type="EMBL" id="ARU62360.1"/>
    </source>
</evidence>
<sequence>MQMDIAKIESGEQEAQLRSFLAADPYYGLFFSGNLRAMGLTDPILDYWGGYVKGRLAAVLMRYRANWSILTQEEALDLSPMIRLAEDSGTVNTITGRVWVVERFEQQLTRFVVAEPSHNYFCTLRAEKFAPASIDGVRQAFSADGEKIRELYQGGEMDYLTPEIFRRRIEREGARCYVLEAEDGRLLACAMTLVETDLAAMIGTVYTHPNERGKGYASRVMSALCAALLQDGKEPCLFYSNPAAGSVYLRLGFADIGTFKMTDFQAK</sequence>
<dbReference type="KEGG" id="tum:CBW65_16370"/>
<dbReference type="EMBL" id="CP021434">
    <property type="protein sequence ID" value="ARU62360.1"/>
    <property type="molecule type" value="Genomic_DNA"/>
</dbReference>
<dbReference type="CDD" id="cd04301">
    <property type="entry name" value="NAT_SF"/>
    <property type="match status" value="1"/>
</dbReference>
<reference evidence="3" key="1">
    <citation type="submission" date="2017-05" db="EMBL/GenBank/DDBJ databases">
        <authorList>
            <person name="Sung H."/>
        </authorList>
    </citation>
    <scope>NUCLEOTIDE SEQUENCE [LARGE SCALE GENOMIC DNA]</scope>
    <source>
        <strain evidence="3">AR23208</strain>
    </source>
</reference>
<feature type="domain" description="N-acetyltransferase" evidence="1">
    <location>
        <begin position="135"/>
        <end position="267"/>
    </location>
</feature>
<dbReference type="InterPro" id="IPR000182">
    <property type="entry name" value="GNAT_dom"/>
</dbReference>
<dbReference type="GO" id="GO:0016747">
    <property type="term" value="F:acyltransferase activity, transferring groups other than amino-acyl groups"/>
    <property type="evidence" value="ECO:0007669"/>
    <property type="project" value="InterPro"/>
</dbReference>
<dbReference type="AlphaFoldDB" id="A0A1Y0IQ02"/>
<dbReference type="InterPro" id="IPR016181">
    <property type="entry name" value="Acyl_CoA_acyltransferase"/>
</dbReference>
<keyword evidence="3" id="KW-1185">Reference proteome</keyword>
<name>A0A1Y0IQ02_9BACL</name>
<evidence type="ECO:0000313" key="3">
    <source>
        <dbReference type="Proteomes" id="UP000195437"/>
    </source>
</evidence>
<dbReference type="Gene3D" id="3.40.630.30">
    <property type="match status" value="1"/>
</dbReference>
<dbReference type="Pfam" id="PF00583">
    <property type="entry name" value="Acetyltransf_1"/>
    <property type="match status" value="1"/>
</dbReference>
<gene>
    <name evidence="2" type="ORF">CBW65_16370</name>
</gene>
<protein>
    <recommendedName>
        <fullName evidence="1">N-acetyltransferase domain-containing protein</fullName>
    </recommendedName>
</protein>
<proteinExistence type="predicted"/>
<dbReference type="PROSITE" id="PS51186">
    <property type="entry name" value="GNAT"/>
    <property type="match status" value="1"/>
</dbReference>
<evidence type="ECO:0000259" key="1">
    <source>
        <dbReference type="PROSITE" id="PS51186"/>
    </source>
</evidence>
<dbReference type="Proteomes" id="UP000195437">
    <property type="component" value="Chromosome"/>
</dbReference>